<dbReference type="RefSeq" id="WP_203927578.1">
    <property type="nucleotide sequence ID" value="NZ_BOPH01000028.1"/>
</dbReference>
<accession>A0A8J3ZPK9</accession>
<protein>
    <submittedName>
        <fullName evidence="1">Uncharacterized protein</fullName>
    </submittedName>
</protein>
<gene>
    <name evidence="1" type="ORF">Voc01_025360</name>
</gene>
<proteinExistence type="predicted"/>
<dbReference type="EMBL" id="BOPH01000028">
    <property type="protein sequence ID" value="GIJ67619.1"/>
    <property type="molecule type" value="Genomic_DNA"/>
</dbReference>
<comment type="caution">
    <text evidence="1">The sequence shown here is derived from an EMBL/GenBank/DDBJ whole genome shotgun (WGS) entry which is preliminary data.</text>
</comment>
<keyword evidence="2" id="KW-1185">Reference proteome</keyword>
<name>A0A8J3ZPK9_9ACTN</name>
<dbReference type="AlphaFoldDB" id="A0A8J3ZPK9"/>
<evidence type="ECO:0000313" key="2">
    <source>
        <dbReference type="Proteomes" id="UP000635606"/>
    </source>
</evidence>
<sequence length="237" mass="26217">MRWFRRGSADNQIMLDPGRQQALVQEIRQRFSPSARVRFDEQAAALAPMLGTDDNALAVAVRIVRDVAEEAYADVYAQVSDVSRRSGHQYAVDRRNYRALWRHFGPHLRTPLFNLPCGFHPYIHVAGAVAVIGVHPARVMKLPGANALLAHLLEILDLTTSGWEFGSVPVGTDAAHLASRLISVSRQVIDTMDEPPPLPPPVRETMRSNRTTNVVDANNVVVGGINLGADMRRIFLT</sequence>
<reference evidence="1" key="1">
    <citation type="submission" date="2021-01" db="EMBL/GenBank/DDBJ databases">
        <title>Whole genome shotgun sequence of Virgisporangium ochraceum NBRC 16418.</title>
        <authorList>
            <person name="Komaki H."/>
            <person name="Tamura T."/>
        </authorList>
    </citation>
    <scope>NUCLEOTIDE SEQUENCE</scope>
    <source>
        <strain evidence="1">NBRC 16418</strain>
    </source>
</reference>
<organism evidence="1 2">
    <name type="scientific">Virgisporangium ochraceum</name>
    <dbReference type="NCBI Taxonomy" id="65505"/>
    <lineage>
        <taxon>Bacteria</taxon>
        <taxon>Bacillati</taxon>
        <taxon>Actinomycetota</taxon>
        <taxon>Actinomycetes</taxon>
        <taxon>Micromonosporales</taxon>
        <taxon>Micromonosporaceae</taxon>
        <taxon>Virgisporangium</taxon>
    </lineage>
</organism>
<dbReference type="Proteomes" id="UP000635606">
    <property type="component" value="Unassembled WGS sequence"/>
</dbReference>
<evidence type="ECO:0000313" key="1">
    <source>
        <dbReference type="EMBL" id="GIJ67619.1"/>
    </source>
</evidence>